<feature type="transmembrane region" description="Helical" evidence="7">
    <location>
        <begin position="33"/>
        <end position="52"/>
    </location>
</feature>
<keyword evidence="10" id="KW-1185">Reference proteome</keyword>
<feature type="transmembrane region" description="Helical" evidence="7">
    <location>
        <begin position="91"/>
        <end position="111"/>
    </location>
</feature>
<feature type="domain" description="EamA" evidence="8">
    <location>
        <begin position="7"/>
        <end position="137"/>
    </location>
</feature>
<feature type="transmembrane region" description="Helical" evidence="7">
    <location>
        <begin position="210"/>
        <end position="230"/>
    </location>
</feature>
<feature type="compositionally biased region" description="Low complexity" evidence="6">
    <location>
        <begin position="301"/>
        <end position="310"/>
    </location>
</feature>
<comment type="subcellular location">
    <subcellularLocation>
        <location evidence="1">Membrane</location>
        <topology evidence="1">Multi-pass membrane protein</topology>
    </subcellularLocation>
</comment>
<keyword evidence="3 7" id="KW-0812">Transmembrane</keyword>
<feature type="domain" description="EamA" evidence="8">
    <location>
        <begin position="153"/>
        <end position="283"/>
    </location>
</feature>
<evidence type="ECO:0000256" key="1">
    <source>
        <dbReference type="ARBA" id="ARBA00004141"/>
    </source>
</evidence>
<evidence type="ECO:0000256" key="5">
    <source>
        <dbReference type="ARBA" id="ARBA00023136"/>
    </source>
</evidence>
<feature type="transmembrane region" description="Helical" evidence="7">
    <location>
        <begin position="264"/>
        <end position="282"/>
    </location>
</feature>
<evidence type="ECO:0000259" key="8">
    <source>
        <dbReference type="Pfam" id="PF00892"/>
    </source>
</evidence>
<dbReference type="RefSeq" id="WP_203749883.1">
    <property type="nucleotide sequence ID" value="NZ_BONF01000028.1"/>
</dbReference>
<proteinExistence type="inferred from homology"/>
<dbReference type="Proteomes" id="UP000601223">
    <property type="component" value="Unassembled WGS sequence"/>
</dbReference>
<evidence type="ECO:0000256" key="4">
    <source>
        <dbReference type="ARBA" id="ARBA00022989"/>
    </source>
</evidence>
<dbReference type="InterPro" id="IPR037185">
    <property type="entry name" value="EmrE-like"/>
</dbReference>
<accession>A0A8J3JE59</accession>
<dbReference type="EMBL" id="BONF01000028">
    <property type="protein sequence ID" value="GIF83282.1"/>
    <property type="molecule type" value="Genomic_DNA"/>
</dbReference>
<gene>
    <name evidence="9" type="ORF">Cba03nite_46310</name>
</gene>
<dbReference type="SUPFAM" id="SSF103481">
    <property type="entry name" value="Multidrug resistance efflux transporter EmrE"/>
    <property type="match status" value="2"/>
</dbReference>
<dbReference type="InterPro" id="IPR050638">
    <property type="entry name" value="AA-Vitamin_Transporters"/>
</dbReference>
<protein>
    <submittedName>
        <fullName evidence="9">Membrane protein</fullName>
    </submittedName>
</protein>
<dbReference type="PANTHER" id="PTHR32322:SF9">
    <property type="entry name" value="AMINO-ACID METABOLITE EFFLUX PUMP-RELATED"/>
    <property type="match status" value="1"/>
</dbReference>
<evidence type="ECO:0000256" key="3">
    <source>
        <dbReference type="ARBA" id="ARBA00022692"/>
    </source>
</evidence>
<feature type="compositionally biased region" description="Pro residues" evidence="6">
    <location>
        <begin position="287"/>
        <end position="300"/>
    </location>
</feature>
<reference evidence="9 10" key="1">
    <citation type="submission" date="2021-01" db="EMBL/GenBank/DDBJ databases">
        <title>Whole genome shotgun sequence of Catellatospora bangladeshensis NBRC 107357.</title>
        <authorList>
            <person name="Komaki H."/>
            <person name="Tamura T."/>
        </authorList>
    </citation>
    <scope>NUCLEOTIDE SEQUENCE [LARGE SCALE GENOMIC DNA]</scope>
    <source>
        <strain evidence="9 10">NBRC 107357</strain>
    </source>
</reference>
<dbReference type="GO" id="GO:0016020">
    <property type="term" value="C:membrane"/>
    <property type="evidence" value="ECO:0007669"/>
    <property type="project" value="UniProtKB-SubCell"/>
</dbReference>
<feature type="transmembrane region" description="Helical" evidence="7">
    <location>
        <begin position="181"/>
        <end position="204"/>
    </location>
</feature>
<feature type="region of interest" description="Disordered" evidence="6">
    <location>
        <begin position="287"/>
        <end position="310"/>
    </location>
</feature>
<organism evidence="9 10">
    <name type="scientific">Catellatospora bangladeshensis</name>
    <dbReference type="NCBI Taxonomy" id="310355"/>
    <lineage>
        <taxon>Bacteria</taxon>
        <taxon>Bacillati</taxon>
        <taxon>Actinomycetota</taxon>
        <taxon>Actinomycetes</taxon>
        <taxon>Micromonosporales</taxon>
        <taxon>Micromonosporaceae</taxon>
        <taxon>Catellatospora</taxon>
    </lineage>
</organism>
<feature type="transmembrane region" description="Helical" evidence="7">
    <location>
        <begin position="64"/>
        <end position="85"/>
    </location>
</feature>
<feature type="transmembrane region" description="Helical" evidence="7">
    <location>
        <begin position="237"/>
        <end position="258"/>
    </location>
</feature>
<evidence type="ECO:0000256" key="6">
    <source>
        <dbReference type="SAM" id="MobiDB-lite"/>
    </source>
</evidence>
<evidence type="ECO:0000313" key="10">
    <source>
        <dbReference type="Proteomes" id="UP000601223"/>
    </source>
</evidence>
<comment type="similarity">
    <text evidence="2">Belongs to the EamA transporter family.</text>
</comment>
<dbReference type="InterPro" id="IPR000620">
    <property type="entry name" value="EamA_dom"/>
</dbReference>
<evidence type="ECO:0000256" key="7">
    <source>
        <dbReference type="SAM" id="Phobius"/>
    </source>
</evidence>
<feature type="transmembrane region" description="Helical" evidence="7">
    <location>
        <begin position="149"/>
        <end position="169"/>
    </location>
</feature>
<comment type="caution">
    <text evidence="9">The sequence shown here is derived from an EMBL/GenBank/DDBJ whole genome shotgun (WGS) entry which is preliminary data.</text>
</comment>
<feature type="transmembrane region" description="Helical" evidence="7">
    <location>
        <begin position="123"/>
        <end position="143"/>
    </location>
</feature>
<name>A0A8J3JE59_9ACTN</name>
<keyword evidence="4 7" id="KW-1133">Transmembrane helix</keyword>
<sequence>MKRQAWLLLAAMSVLWGIPYLFIKIALTELSPPMVVLGRTLVAALVLLPFAYRRGALARLRGRWAAIGALSLLHVVAPQLLITYGELHVSSSLTALLLAGQPLFIVLLALRFDATERAGARKLLGLFAGLAGVAAVVGFDLGGGDRLELAGGGLVLLAGLSYAGATMLVRKKLADVPPLGVVAGTTGIASVLLLSAGLLTAPAALPGWDAAASVLVLGLLSTALAFMVYYRLIALSGAASASLVSYTSPAVSVALGVALLGEPLSPATVLGFALILAGSYLATRKPTPTPPAPAATPPTAAPRAALAGRS</sequence>
<dbReference type="PANTHER" id="PTHR32322">
    <property type="entry name" value="INNER MEMBRANE TRANSPORTER"/>
    <property type="match status" value="1"/>
</dbReference>
<evidence type="ECO:0000256" key="2">
    <source>
        <dbReference type="ARBA" id="ARBA00007362"/>
    </source>
</evidence>
<evidence type="ECO:0000313" key="9">
    <source>
        <dbReference type="EMBL" id="GIF83282.1"/>
    </source>
</evidence>
<feature type="transmembrane region" description="Helical" evidence="7">
    <location>
        <begin position="7"/>
        <end position="27"/>
    </location>
</feature>
<dbReference type="Pfam" id="PF00892">
    <property type="entry name" value="EamA"/>
    <property type="match status" value="2"/>
</dbReference>
<keyword evidence="5 7" id="KW-0472">Membrane</keyword>
<dbReference type="AlphaFoldDB" id="A0A8J3JE59"/>